<feature type="chain" id="PRO_5045795727" evidence="1">
    <location>
        <begin position="32"/>
        <end position="435"/>
    </location>
</feature>
<dbReference type="InterPro" id="IPR007253">
    <property type="entry name" value="Cell_wall-bd_2"/>
</dbReference>
<accession>A0ABS4KQB1</accession>
<proteinExistence type="predicted"/>
<gene>
    <name evidence="2" type="ORF">J2Z42_000889</name>
</gene>
<dbReference type="Pfam" id="PF04122">
    <property type="entry name" value="CW_binding_2"/>
    <property type="match status" value="3"/>
</dbReference>
<dbReference type="Proteomes" id="UP001519307">
    <property type="component" value="Unassembled WGS sequence"/>
</dbReference>
<dbReference type="PANTHER" id="PTHR30032">
    <property type="entry name" value="N-ACETYLMURAMOYL-L-ALANINE AMIDASE-RELATED"/>
    <property type="match status" value="1"/>
</dbReference>
<keyword evidence="3" id="KW-1185">Reference proteome</keyword>
<feature type="signal peptide" evidence="1">
    <location>
        <begin position="1"/>
        <end position="31"/>
    </location>
</feature>
<reference evidence="2 3" key="1">
    <citation type="submission" date="2021-03" db="EMBL/GenBank/DDBJ databases">
        <title>Genomic Encyclopedia of Type Strains, Phase IV (KMG-IV): sequencing the most valuable type-strain genomes for metagenomic binning, comparative biology and taxonomic classification.</title>
        <authorList>
            <person name="Goeker M."/>
        </authorList>
    </citation>
    <scope>NUCLEOTIDE SEQUENCE [LARGE SCALE GENOMIC DNA]</scope>
    <source>
        <strain evidence="2 3">DSM 28783</strain>
    </source>
</reference>
<name>A0ABS4KQB1_9CLOT</name>
<evidence type="ECO:0000313" key="3">
    <source>
        <dbReference type="Proteomes" id="UP001519307"/>
    </source>
</evidence>
<evidence type="ECO:0000313" key="2">
    <source>
        <dbReference type="EMBL" id="MBP2032224.1"/>
    </source>
</evidence>
<sequence length="435" mass="45111">MIRRNKIFSKLVLGIFLAASLSVSVPQSVFAASSRLGGTDRYDTSTKVSQNGWTTSDYVVLASGQGYADALCAAPVAKKFNAPILLTPSGTLSGQIKSEIARLKATHVIIIGGNASVSDAIEKQLSGMSLDVQRFGGKDRYETSAIVASKLLASAKEIVVASGQGYADALSIAPVAAIKGMPILLTSKDAVPDSVKSYIASNKANIGKTYVIGGTGAISDNVSSSLPISFRINGKDRFDTNVSIMAYFASNLKFDNLYIVRGVGPKGNEFADALSAAALAAKNSSAVMLTYGDISKADSDFVKINIKSSSNIVAVGGTAAVPDSVMSTIQQDVSSGSDSSSSSSADADLISAANSLKTIKGLNSAQQSIVDSVVSVIDKHSSDANYDYSSDSQVASVKTQYSALSSDDKTSFKTAIMNSGMSYSAAMTLKNKFGL</sequence>
<organism evidence="2 3">
    <name type="scientific">Clostridium algifaecis</name>
    <dbReference type="NCBI Taxonomy" id="1472040"/>
    <lineage>
        <taxon>Bacteria</taxon>
        <taxon>Bacillati</taxon>
        <taxon>Bacillota</taxon>
        <taxon>Clostridia</taxon>
        <taxon>Eubacteriales</taxon>
        <taxon>Clostridiaceae</taxon>
        <taxon>Clostridium</taxon>
    </lineage>
</organism>
<protein>
    <submittedName>
        <fullName evidence="2">Cell wall-binding protein</fullName>
    </submittedName>
</protein>
<comment type="caution">
    <text evidence="2">The sequence shown here is derived from an EMBL/GenBank/DDBJ whole genome shotgun (WGS) entry which is preliminary data.</text>
</comment>
<keyword evidence="1" id="KW-0732">Signal</keyword>
<dbReference type="InterPro" id="IPR051922">
    <property type="entry name" value="Bact_Sporulation_Assoc"/>
</dbReference>
<dbReference type="PANTHER" id="PTHR30032:SF8">
    <property type="entry name" value="GERMINATION-SPECIFIC N-ACETYLMURAMOYL-L-ALANINE AMIDASE"/>
    <property type="match status" value="1"/>
</dbReference>
<dbReference type="EMBL" id="JAGGLM010000003">
    <property type="protein sequence ID" value="MBP2032224.1"/>
    <property type="molecule type" value="Genomic_DNA"/>
</dbReference>
<dbReference type="Gene3D" id="3.40.50.12090">
    <property type="match status" value="3"/>
</dbReference>
<evidence type="ECO:0000256" key="1">
    <source>
        <dbReference type="SAM" id="SignalP"/>
    </source>
</evidence>
<dbReference type="RefSeq" id="WP_209701173.1">
    <property type="nucleotide sequence ID" value="NZ_JAGGLM010000003.1"/>
</dbReference>